<dbReference type="Pfam" id="PF03323">
    <property type="entry name" value="GerA"/>
    <property type="match status" value="1"/>
</dbReference>
<feature type="transmembrane region" description="Helical" evidence="3">
    <location>
        <begin position="280"/>
        <end position="302"/>
    </location>
</feature>
<name>A0A927C9R9_9BACL</name>
<protein>
    <submittedName>
        <fullName evidence="4">Spore germination protein</fullName>
    </submittedName>
</protein>
<evidence type="ECO:0000256" key="3">
    <source>
        <dbReference type="SAM" id="Phobius"/>
    </source>
</evidence>
<dbReference type="InterPro" id="IPR004995">
    <property type="entry name" value="Spore_Ger"/>
</dbReference>
<reference evidence="4" key="1">
    <citation type="submission" date="2020-09" db="EMBL/GenBank/DDBJ databases">
        <title>A novel bacterium of genus Paenibacillus, isolated from South China Sea.</title>
        <authorList>
            <person name="Huang H."/>
            <person name="Mo K."/>
            <person name="Hu Y."/>
        </authorList>
    </citation>
    <scope>NUCLEOTIDE SEQUENCE</scope>
    <source>
        <strain evidence="4">IB182363</strain>
    </source>
</reference>
<comment type="similarity">
    <text evidence="1">Belongs to the GerABKA family.</text>
</comment>
<keyword evidence="2 3" id="KW-0472">Membrane</keyword>
<accession>A0A927C9R9</accession>
<evidence type="ECO:0000313" key="4">
    <source>
        <dbReference type="EMBL" id="MBD2863454.1"/>
    </source>
</evidence>
<feature type="transmembrane region" description="Helical" evidence="3">
    <location>
        <begin position="372"/>
        <end position="393"/>
    </location>
</feature>
<dbReference type="PANTHER" id="PTHR22550:SF5">
    <property type="entry name" value="LEUCINE ZIPPER PROTEIN 4"/>
    <property type="match status" value="1"/>
</dbReference>
<gene>
    <name evidence="4" type="ORF">IDH45_15785</name>
</gene>
<keyword evidence="3" id="KW-1133">Transmembrane helix</keyword>
<dbReference type="PANTHER" id="PTHR22550">
    <property type="entry name" value="SPORE GERMINATION PROTEIN"/>
    <property type="match status" value="1"/>
</dbReference>
<dbReference type="AlphaFoldDB" id="A0A927C9R9"/>
<dbReference type="PIRSF" id="PIRSF005690">
    <property type="entry name" value="GerBA"/>
    <property type="match status" value="1"/>
</dbReference>
<organism evidence="4 5">
    <name type="scientific">Paenibacillus oceani</name>
    <dbReference type="NCBI Taxonomy" id="2772510"/>
    <lineage>
        <taxon>Bacteria</taxon>
        <taxon>Bacillati</taxon>
        <taxon>Bacillota</taxon>
        <taxon>Bacilli</taxon>
        <taxon>Bacillales</taxon>
        <taxon>Paenibacillaceae</taxon>
        <taxon>Paenibacillus</taxon>
    </lineage>
</organism>
<dbReference type="GO" id="GO:0016020">
    <property type="term" value="C:membrane"/>
    <property type="evidence" value="ECO:0007669"/>
    <property type="project" value="InterPro"/>
</dbReference>
<dbReference type="GO" id="GO:0009847">
    <property type="term" value="P:spore germination"/>
    <property type="evidence" value="ECO:0007669"/>
    <property type="project" value="InterPro"/>
</dbReference>
<evidence type="ECO:0000256" key="1">
    <source>
        <dbReference type="ARBA" id="ARBA00005278"/>
    </source>
</evidence>
<keyword evidence="3" id="KW-0812">Transmembrane</keyword>
<proteinExistence type="inferred from homology"/>
<dbReference type="Proteomes" id="UP000639396">
    <property type="component" value="Unassembled WGS sequence"/>
</dbReference>
<dbReference type="RefSeq" id="WP_190929087.1">
    <property type="nucleotide sequence ID" value="NZ_JACXJA010000020.1"/>
</dbReference>
<dbReference type="EMBL" id="JACXJA010000020">
    <property type="protein sequence ID" value="MBD2863454.1"/>
    <property type="molecule type" value="Genomic_DNA"/>
</dbReference>
<evidence type="ECO:0000313" key="5">
    <source>
        <dbReference type="Proteomes" id="UP000639396"/>
    </source>
</evidence>
<feature type="transmembrane region" description="Helical" evidence="3">
    <location>
        <begin position="405"/>
        <end position="431"/>
    </location>
</feature>
<dbReference type="InterPro" id="IPR050768">
    <property type="entry name" value="UPF0353/GerABKA_families"/>
</dbReference>
<sequence>MPDSTYEAKFRQWFENCADVIIQPVSAGTAPGSPGYVLLYCDGLCDMNRIDQTVMPALLNGFHPSLGADGLHIPGLRSNPIEDPGNIEAISQLVFKGRLLIAFEETGRLIDVEICSSPERRPEEPNMEMSVLGPRDGFTEHMATNAALIRKRLRSRQLFYETYRLGTQSATGIGLFYLSDRVERECLEQIRSRLQAATPEIVISASQLEEILGDSPFAVFPLFNYTGRPDFAISCMMRGRVIVLMENIPLALIAPSNLLHMLKSPEDAQFGFLMVSFGRLLRLVGLVSAVFLPGFWIALVQYNHDQLPFPLLATITVSRNGIPLSAPLEMALMLLLLELFREAGVRLPKTVGQTLTVVGGLIIGEASIRAGLVSPSMVVVGSITAVATSALVNQKLSGTVSVLRLYVFLVSSLLGMFGFILSILSLVLYLVRLQSFGLPYLWPVSPLSLGDFLQGVIRVPWKYITPYFQKKKRTDPKSGAGRDPV</sequence>
<comment type="caution">
    <text evidence="4">The sequence shown here is derived from an EMBL/GenBank/DDBJ whole genome shotgun (WGS) entry which is preliminary data.</text>
</comment>
<evidence type="ECO:0000256" key="2">
    <source>
        <dbReference type="ARBA" id="ARBA00023136"/>
    </source>
</evidence>
<keyword evidence="5" id="KW-1185">Reference proteome</keyword>